<dbReference type="Pfam" id="PF00364">
    <property type="entry name" value="Biotin_lipoyl"/>
    <property type="match status" value="1"/>
</dbReference>
<dbReference type="PANTHER" id="PTHR43778">
    <property type="entry name" value="PYRUVATE CARBOXYLASE"/>
    <property type="match status" value="1"/>
</dbReference>
<keyword evidence="1" id="KW-0092">Biotin</keyword>
<dbReference type="EC" id="6.4.1.1" evidence="4"/>
<dbReference type="SUPFAM" id="SSF51569">
    <property type="entry name" value="Aldolase"/>
    <property type="match status" value="1"/>
</dbReference>
<dbReference type="Pfam" id="PF02436">
    <property type="entry name" value="PYC_OADA"/>
    <property type="match status" value="1"/>
</dbReference>
<dbReference type="KEGG" id="mbak:MSBR3_1875"/>
<dbReference type="Gene3D" id="2.40.50.100">
    <property type="match status" value="1"/>
</dbReference>
<accession>A0A0E3SMZ9</accession>
<dbReference type="STRING" id="1434107.MSBR3_1875"/>
<dbReference type="GO" id="GO:0004736">
    <property type="term" value="F:pyruvate carboxylase activity"/>
    <property type="evidence" value="ECO:0007669"/>
    <property type="project" value="UniProtKB-EC"/>
</dbReference>
<organism evidence="4 5">
    <name type="scientific">Methanosarcina barkeri 3</name>
    <dbReference type="NCBI Taxonomy" id="1434107"/>
    <lineage>
        <taxon>Archaea</taxon>
        <taxon>Methanobacteriati</taxon>
        <taxon>Methanobacteriota</taxon>
        <taxon>Stenosarchaea group</taxon>
        <taxon>Methanomicrobia</taxon>
        <taxon>Methanosarcinales</taxon>
        <taxon>Methanosarcinaceae</taxon>
        <taxon>Methanosarcina</taxon>
    </lineage>
</organism>
<protein>
    <submittedName>
        <fullName evidence="4">Pyruvate carboxyl transferase subunit B</fullName>
        <ecNumber evidence="4">6.4.1.1</ecNumber>
    </submittedName>
</protein>
<dbReference type="PANTHER" id="PTHR43778:SF2">
    <property type="entry name" value="PYRUVATE CARBOXYLASE, MITOCHONDRIAL"/>
    <property type="match status" value="1"/>
</dbReference>
<dbReference type="CDD" id="cd06850">
    <property type="entry name" value="biotinyl_domain"/>
    <property type="match status" value="1"/>
</dbReference>
<dbReference type="CDD" id="cd07937">
    <property type="entry name" value="DRE_TIM_PC_TC_5S"/>
    <property type="match status" value="1"/>
</dbReference>
<dbReference type="InterPro" id="IPR005776">
    <property type="entry name" value="OadA"/>
</dbReference>
<dbReference type="InterPro" id="IPR000089">
    <property type="entry name" value="Biotin_lipoyl"/>
</dbReference>
<dbReference type="InterPro" id="IPR011053">
    <property type="entry name" value="Single_hybrid_motif"/>
</dbReference>
<dbReference type="NCBIfam" id="TIGR01108">
    <property type="entry name" value="oadA"/>
    <property type="match status" value="1"/>
</dbReference>
<dbReference type="PATRIC" id="fig|1434107.4.peg.2408"/>
<dbReference type="GO" id="GO:0005737">
    <property type="term" value="C:cytoplasm"/>
    <property type="evidence" value="ECO:0007669"/>
    <property type="project" value="TreeGrafter"/>
</dbReference>
<feature type="domain" description="Pyruvate carboxyltransferase" evidence="3">
    <location>
        <begin position="50"/>
        <end position="310"/>
    </location>
</feature>
<evidence type="ECO:0000259" key="3">
    <source>
        <dbReference type="PROSITE" id="PS50991"/>
    </source>
</evidence>
<evidence type="ECO:0000313" key="4">
    <source>
        <dbReference type="EMBL" id="AKB82453.1"/>
    </source>
</evidence>
<sequence>MYFTQTDQNLNPDNSGISNETLRNDCSKFAIRNSKSGYFDSILRGSSMSVKITETILRDAHQSLLATRMRTRDMLEVVEQLDQIGYFSLEIWGGATFDSCIRYLNEDPWQRLKDIKKEMKDTYAQMLLRGQNLVGYRHYSDDVVEKFVTKSYQNGIDIFRIFDAVNDIRNMEFSIKVAKGLGAHVQGTVCYTISPVHTVEKYVELAKQLEELECDSICIKDMAGLLSPNDAAHIISAMKKEISIPISLHCHCTSGMAPMSYMAACEAGIDILDTALSPLAWGTSQPPTETVVAALKGTPYDTGLDLNAFKEAVKYFKTLKEKYRGILDPITEQIDTNVLIYQIPGGMLSNLVSQLKEQNALDKYDAVLAEMPRVREELGYPPLVTPTSQIVGTQSVLNVLMGERYKVIPKEVKDYVRGLYGRPPAPISPEIIGKIIGDEEPIHCRPANLLKPEYEKRKKEAEEIGIAKSEEDILTYILYPAIAPKFLKGEMEEEALAVVASAPAVQQEHKVPTHFKVEVDDEIYEVRIEPLGGEVSISEASPKKPSVESVKGAVSVSMQGMVLSLKVKVEDTVAEGDTIAVIEAMKMENAVHAAHSGIVREIFVSEGDTVSPGDIIMSIE</sequence>
<dbReference type="Proteomes" id="UP000033066">
    <property type="component" value="Chromosome"/>
</dbReference>
<keyword evidence="4" id="KW-0436">Ligase</keyword>
<evidence type="ECO:0000259" key="2">
    <source>
        <dbReference type="PROSITE" id="PS50968"/>
    </source>
</evidence>
<dbReference type="GO" id="GO:0006814">
    <property type="term" value="P:sodium ion transport"/>
    <property type="evidence" value="ECO:0007669"/>
    <property type="project" value="InterPro"/>
</dbReference>
<dbReference type="GO" id="GO:0008948">
    <property type="term" value="F:oxaloacetate decarboxylase activity"/>
    <property type="evidence" value="ECO:0007669"/>
    <property type="project" value="InterPro"/>
</dbReference>
<dbReference type="InterPro" id="IPR013785">
    <property type="entry name" value="Aldolase_TIM"/>
</dbReference>
<evidence type="ECO:0000313" key="5">
    <source>
        <dbReference type="Proteomes" id="UP000033066"/>
    </source>
</evidence>
<dbReference type="NCBIfam" id="NF006761">
    <property type="entry name" value="PRK09282.1"/>
    <property type="match status" value="1"/>
</dbReference>
<feature type="domain" description="Lipoyl-binding" evidence="2">
    <location>
        <begin position="545"/>
        <end position="620"/>
    </location>
</feature>
<keyword evidence="4" id="KW-0808">Transferase</keyword>
<dbReference type="GO" id="GO:0016740">
    <property type="term" value="F:transferase activity"/>
    <property type="evidence" value="ECO:0007669"/>
    <property type="project" value="UniProtKB-KW"/>
</dbReference>
<reference evidence="4" key="1">
    <citation type="submission" date="2014-07" db="EMBL/GenBank/DDBJ databases">
        <title>Methanogenic archaea and the global carbon cycle.</title>
        <authorList>
            <person name="Henriksen J.R."/>
            <person name="Luke J."/>
            <person name="Reinhart S."/>
            <person name="Benedict M.N."/>
            <person name="Youngblut N.D."/>
            <person name="Metcalf M.E."/>
            <person name="Whitaker R.J."/>
            <person name="Metcalf W.W."/>
        </authorList>
    </citation>
    <scope>NUCLEOTIDE SEQUENCE [LARGE SCALE GENOMIC DNA]</scope>
    <source>
        <strain evidence="4">3</strain>
    </source>
</reference>
<gene>
    <name evidence="4" type="ORF">MSBR3_1875</name>
</gene>
<keyword evidence="4" id="KW-0670">Pyruvate</keyword>
<keyword evidence="5" id="KW-1185">Reference proteome</keyword>
<dbReference type="InterPro" id="IPR000891">
    <property type="entry name" value="PYR_CT"/>
</dbReference>
<dbReference type="InterPro" id="IPR055268">
    <property type="entry name" value="PCB-like"/>
</dbReference>
<dbReference type="HOGENOM" id="CLU_000395_4_3_2"/>
<dbReference type="GO" id="GO:0006094">
    <property type="term" value="P:gluconeogenesis"/>
    <property type="evidence" value="ECO:0007669"/>
    <property type="project" value="TreeGrafter"/>
</dbReference>
<dbReference type="InterPro" id="IPR001882">
    <property type="entry name" value="Biotin_BS"/>
</dbReference>
<dbReference type="InterPro" id="IPR003379">
    <property type="entry name" value="Carboxylase_cons_dom"/>
</dbReference>
<dbReference type="PROSITE" id="PS50991">
    <property type="entry name" value="PYR_CT"/>
    <property type="match status" value="1"/>
</dbReference>
<proteinExistence type="predicted"/>
<dbReference type="SUPFAM" id="SSF89000">
    <property type="entry name" value="post-HMGL domain-like"/>
    <property type="match status" value="1"/>
</dbReference>
<dbReference type="Gene3D" id="3.20.20.70">
    <property type="entry name" value="Aldolase class I"/>
    <property type="match status" value="1"/>
</dbReference>
<name>A0A0E3SMZ9_METBA</name>
<dbReference type="PROSITE" id="PS50968">
    <property type="entry name" value="BIOTINYL_LIPOYL"/>
    <property type="match status" value="1"/>
</dbReference>
<evidence type="ECO:0000256" key="1">
    <source>
        <dbReference type="ARBA" id="ARBA00023267"/>
    </source>
</evidence>
<dbReference type="SUPFAM" id="SSF51230">
    <property type="entry name" value="Single hybrid motif"/>
    <property type="match status" value="1"/>
</dbReference>
<dbReference type="AlphaFoldDB" id="A0A0E3SMZ9"/>
<dbReference type="Pfam" id="PF00682">
    <property type="entry name" value="HMGL-like"/>
    <property type="match status" value="1"/>
</dbReference>
<dbReference type="PROSITE" id="PS00188">
    <property type="entry name" value="BIOTIN"/>
    <property type="match status" value="1"/>
</dbReference>
<dbReference type="EMBL" id="CP009517">
    <property type="protein sequence ID" value="AKB82453.1"/>
    <property type="molecule type" value="Genomic_DNA"/>
</dbReference>